<comment type="caution">
    <text evidence="1">The sequence shown here is derived from an EMBL/GenBank/DDBJ whole genome shotgun (WGS) entry which is preliminary data.</text>
</comment>
<dbReference type="AlphaFoldDB" id="A0A3M7SGG6"/>
<evidence type="ECO:0000313" key="2">
    <source>
        <dbReference type="Proteomes" id="UP000276133"/>
    </source>
</evidence>
<protein>
    <submittedName>
        <fullName evidence="1">Uncharacterized protein</fullName>
    </submittedName>
</protein>
<organism evidence="1 2">
    <name type="scientific">Brachionus plicatilis</name>
    <name type="common">Marine rotifer</name>
    <name type="synonym">Brachionus muelleri</name>
    <dbReference type="NCBI Taxonomy" id="10195"/>
    <lineage>
        <taxon>Eukaryota</taxon>
        <taxon>Metazoa</taxon>
        <taxon>Spiralia</taxon>
        <taxon>Gnathifera</taxon>
        <taxon>Rotifera</taxon>
        <taxon>Eurotatoria</taxon>
        <taxon>Monogononta</taxon>
        <taxon>Pseudotrocha</taxon>
        <taxon>Ploima</taxon>
        <taxon>Brachionidae</taxon>
        <taxon>Brachionus</taxon>
    </lineage>
</organism>
<accession>A0A3M7SGG6</accession>
<proteinExistence type="predicted"/>
<evidence type="ECO:0000313" key="1">
    <source>
        <dbReference type="EMBL" id="RNA34809.1"/>
    </source>
</evidence>
<dbReference type="EMBL" id="REGN01001411">
    <property type="protein sequence ID" value="RNA34809.1"/>
    <property type="molecule type" value="Genomic_DNA"/>
</dbReference>
<dbReference type="Proteomes" id="UP000276133">
    <property type="component" value="Unassembled WGS sequence"/>
</dbReference>
<keyword evidence="2" id="KW-1185">Reference proteome</keyword>
<reference evidence="1 2" key="1">
    <citation type="journal article" date="2018" name="Sci. Rep.">
        <title>Genomic signatures of local adaptation to the degree of environmental predictability in rotifers.</title>
        <authorList>
            <person name="Franch-Gras L."/>
            <person name="Hahn C."/>
            <person name="Garcia-Roger E.M."/>
            <person name="Carmona M.J."/>
            <person name="Serra M."/>
            <person name="Gomez A."/>
        </authorList>
    </citation>
    <scope>NUCLEOTIDE SEQUENCE [LARGE SCALE GENOMIC DNA]</scope>
    <source>
        <strain evidence="1">HYR1</strain>
    </source>
</reference>
<sequence>MSHKAIYQLFLYRQESLYTRSRISARSVDVYGPWSHLIGAPNNTDKKNLFIRKIGRWTTDIDEINAFLPPNDMVLQKVQYCTNLYKRIPSSAQTLQFIA</sequence>
<gene>
    <name evidence="1" type="ORF">BpHYR1_042899</name>
</gene>
<name>A0A3M7SGG6_BRAPC</name>